<dbReference type="OrthoDB" id="1166059at2759"/>
<feature type="region of interest" description="Disordered" evidence="5">
    <location>
        <begin position="421"/>
        <end position="463"/>
    </location>
</feature>
<dbReference type="EMBL" id="PQIB02000001">
    <property type="protein sequence ID" value="RLN38828.1"/>
    <property type="molecule type" value="Genomic_DNA"/>
</dbReference>
<feature type="compositionally biased region" description="Basic and acidic residues" evidence="5">
    <location>
        <begin position="42"/>
        <end position="60"/>
    </location>
</feature>
<evidence type="ECO:0000313" key="7">
    <source>
        <dbReference type="Proteomes" id="UP000275267"/>
    </source>
</evidence>
<protein>
    <recommendedName>
        <fullName evidence="4">FRIGIDA-like protein</fullName>
    </recommendedName>
</protein>
<dbReference type="PANTHER" id="PTHR31791">
    <property type="entry name" value="FRIGIDA-LIKE PROTEIN 3-RELATED"/>
    <property type="match status" value="1"/>
</dbReference>
<feature type="compositionally biased region" description="Basic and acidic residues" evidence="5">
    <location>
        <begin position="438"/>
        <end position="450"/>
    </location>
</feature>
<dbReference type="GO" id="GO:0009908">
    <property type="term" value="P:flower development"/>
    <property type="evidence" value="ECO:0007669"/>
    <property type="project" value="UniProtKB-KW"/>
</dbReference>
<accession>A0A3L6TI79</accession>
<feature type="region of interest" description="Disordered" evidence="5">
    <location>
        <begin position="1"/>
        <end position="142"/>
    </location>
</feature>
<dbReference type="Proteomes" id="UP000275267">
    <property type="component" value="Unassembled WGS sequence"/>
</dbReference>
<name>A0A3L6TI79_PANMI</name>
<dbReference type="Pfam" id="PF07899">
    <property type="entry name" value="Frigida"/>
    <property type="match status" value="1"/>
</dbReference>
<organism evidence="6 7">
    <name type="scientific">Panicum miliaceum</name>
    <name type="common">Proso millet</name>
    <name type="synonym">Broomcorn millet</name>
    <dbReference type="NCBI Taxonomy" id="4540"/>
    <lineage>
        <taxon>Eukaryota</taxon>
        <taxon>Viridiplantae</taxon>
        <taxon>Streptophyta</taxon>
        <taxon>Embryophyta</taxon>
        <taxon>Tracheophyta</taxon>
        <taxon>Spermatophyta</taxon>
        <taxon>Magnoliopsida</taxon>
        <taxon>Liliopsida</taxon>
        <taxon>Poales</taxon>
        <taxon>Poaceae</taxon>
        <taxon>PACMAD clade</taxon>
        <taxon>Panicoideae</taxon>
        <taxon>Panicodae</taxon>
        <taxon>Paniceae</taxon>
        <taxon>Panicinae</taxon>
        <taxon>Panicum</taxon>
        <taxon>Panicum sect. Panicum</taxon>
    </lineage>
</organism>
<feature type="compositionally biased region" description="Basic and acidic residues" evidence="5">
    <location>
        <begin position="90"/>
        <end position="102"/>
    </location>
</feature>
<gene>
    <name evidence="6" type="ORF">C2845_PM01G35970</name>
</gene>
<feature type="compositionally biased region" description="Basic and acidic residues" evidence="5">
    <location>
        <begin position="110"/>
        <end position="131"/>
    </location>
</feature>
<evidence type="ECO:0000256" key="3">
    <source>
        <dbReference type="ARBA" id="ARBA00023089"/>
    </source>
</evidence>
<keyword evidence="7" id="KW-1185">Reference proteome</keyword>
<evidence type="ECO:0000256" key="1">
    <source>
        <dbReference type="ARBA" id="ARBA00008956"/>
    </source>
</evidence>
<comment type="similarity">
    <text evidence="1 4">Belongs to the Frigida family.</text>
</comment>
<feature type="compositionally biased region" description="Basic and acidic residues" evidence="5">
    <location>
        <begin position="18"/>
        <end position="31"/>
    </location>
</feature>
<sequence>MANEEMQEGDSSEADGMIGKDGKDEKEGRDEVMEEEEVVEAAGDKIGNEIKDDKDAREEMQVANEEEQSTEDGKKASRDGEDANMEEEQMQGKEQEACNEKQLEEEDEQEAHKEEQDAKNTTKEEKAKKVSQDQGSGARPGPVVFNDLAAAVTSMDARRLVTLIHTKVGLSSEFHAAMSHAPNGAALSLRVVELFLHDKTFKTNKVWNNCVGMIQTVPEVVTTESIEHAKQLAKDWKEMIDNPGSRWAMGSLSSWGLLNFLISYNIVSEFDTNEIFRIFGTIPRKQQRKNHSVLLKGLGLADRIPELMDYLIGNGQQMNALYLAPFSNLLDKYPPLCLLKGYVEKAKQTVIEISQKSMTRQSLREVIIKELDNLRMARDLAKQRITDSGLRTGIMAEIYVLLGEFGRKRLILADVSTALTSNPQQQKTESSKKRKKEQAHDHHKGQENQQEKQQSSGRRMPSWLRIRRFTPFSTC</sequence>
<feature type="compositionally biased region" description="Acidic residues" evidence="5">
    <location>
        <begin position="1"/>
        <end position="13"/>
    </location>
</feature>
<keyword evidence="4" id="KW-0217">Developmental protein</keyword>
<evidence type="ECO:0000313" key="6">
    <source>
        <dbReference type="EMBL" id="RLN38828.1"/>
    </source>
</evidence>
<comment type="caution">
    <text evidence="6">The sequence shown here is derived from an EMBL/GenBank/DDBJ whole genome shotgun (WGS) entry which is preliminary data.</text>
</comment>
<dbReference type="STRING" id="4540.A0A3L6TI79"/>
<feature type="compositionally biased region" description="Basic and acidic residues" evidence="5">
    <location>
        <begin position="71"/>
        <end position="81"/>
    </location>
</feature>
<proteinExistence type="inferred from homology"/>
<dbReference type="InterPro" id="IPR012474">
    <property type="entry name" value="Frigida"/>
</dbReference>
<dbReference type="PANTHER" id="PTHR31791:SF47">
    <property type="entry name" value="INACTIVE FRIGIDA-LIKE PROTEIN 2"/>
    <property type="match status" value="1"/>
</dbReference>
<keyword evidence="2 4" id="KW-0221">Differentiation</keyword>
<keyword evidence="3 4" id="KW-0287">Flowering</keyword>
<evidence type="ECO:0000256" key="2">
    <source>
        <dbReference type="ARBA" id="ARBA00022782"/>
    </source>
</evidence>
<evidence type="ECO:0000256" key="4">
    <source>
        <dbReference type="RuleBase" id="RU364012"/>
    </source>
</evidence>
<dbReference type="GO" id="GO:0030154">
    <property type="term" value="P:cell differentiation"/>
    <property type="evidence" value="ECO:0007669"/>
    <property type="project" value="UniProtKB-KW"/>
</dbReference>
<reference evidence="7" key="1">
    <citation type="journal article" date="2019" name="Nat. Commun.">
        <title>The genome of broomcorn millet.</title>
        <authorList>
            <person name="Zou C."/>
            <person name="Miki D."/>
            <person name="Li D."/>
            <person name="Tang Q."/>
            <person name="Xiao L."/>
            <person name="Rajput S."/>
            <person name="Deng P."/>
            <person name="Jia W."/>
            <person name="Huang R."/>
            <person name="Zhang M."/>
            <person name="Sun Y."/>
            <person name="Hu J."/>
            <person name="Fu X."/>
            <person name="Schnable P.S."/>
            <person name="Li F."/>
            <person name="Zhang H."/>
            <person name="Feng B."/>
            <person name="Zhu X."/>
            <person name="Liu R."/>
            <person name="Schnable J.C."/>
            <person name="Zhu J.-K."/>
            <person name="Zhang H."/>
        </authorList>
    </citation>
    <scope>NUCLEOTIDE SEQUENCE [LARGE SCALE GENOMIC DNA]</scope>
</reference>
<evidence type="ECO:0000256" key="5">
    <source>
        <dbReference type="SAM" id="MobiDB-lite"/>
    </source>
</evidence>
<dbReference type="AlphaFoldDB" id="A0A3L6TI79"/>